<dbReference type="InterPro" id="IPR036894">
    <property type="entry name" value="YbaB-like_sf"/>
</dbReference>
<proteinExistence type="predicted"/>
<dbReference type="InterPro" id="IPR004401">
    <property type="entry name" value="YbaB/EbfC"/>
</dbReference>
<dbReference type="RefSeq" id="WP_203855338.1">
    <property type="nucleotide sequence ID" value="NZ_BAAAZQ010000003.1"/>
</dbReference>
<organism evidence="1 2">
    <name type="scientific">Plantactinospora mayteni</name>
    <dbReference type="NCBI Taxonomy" id="566021"/>
    <lineage>
        <taxon>Bacteria</taxon>
        <taxon>Bacillati</taxon>
        <taxon>Actinomycetota</taxon>
        <taxon>Actinomycetes</taxon>
        <taxon>Micromonosporales</taxon>
        <taxon>Micromonosporaceae</taxon>
        <taxon>Plantactinospora</taxon>
    </lineage>
</organism>
<evidence type="ECO:0000313" key="2">
    <source>
        <dbReference type="Proteomes" id="UP000621500"/>
    </source>
</evidence>
<sequence>MWENGAELDAAQQRVDAWQASFADRAERTGELSRRLAGLRVTACGADGLVEATLDSTGALVDLRLDERTRQQPAARMAEEILATVRAARAELLHRVTEATVELLGADDPRGRALIDSYRGRLAVPDPGPPDNAG</sequence>
<dbReference type="Proteomes" id="UP000621500">
    <property type="component" value="Unassembled WGS sequence"/>
</dbReference>
<name>A0ABQ4EHG5_9ACTN</name>
<reference evidence="1 2" key="1">
    <citation type="submission" date="2021-01" db="EMBL/GenBank/DDBJ databases">
        <title>Whole genome shotgun sequence of Plantactinospora mayteni NBRC 109088.</title>
        <authorList>
            <person name="Komaki H."/>
            <person name="Tamura T."/>
        </authorList>
    </citation>
    <scope>NUCLEOTIDE SEQUENCE [LARGE SCALE GENOMIC DNA]</scope>
    <source>
        <strain evidence="1 2">NBRC 109088</strain>
    </source>
</reference>
<dbReference type="Gene3D" id="3.30.1310.10">
    <property type="entry name" value="Nucleoid-associated protein YbaB-like domain"/>
    <property type="match status" value="1"/>
</dbReference>
<comment type="caution">
    <text evidence="1">The sequence shown here is derived from an EMBL/GenBank/DDBJ whole genome shotgun (WGS) entry which is preliminary data.</text>
</comment>
<keyword evidence="2" id="KW-1185">Reference proteome</keyword>
<evidence type="ECO:0000313" key="1">
    <source>
        <dbReference type="EMBL" id="GIG93662.1"/>
    </source>
</evidence>
<protein>
    <recommendedName>
        <fullName evidence="3">YbaB/EbfC family DNA-binding protein</fullName>
    </recommendedName>
</protein>
<dbReference type="SUPFAM" id="SSF82607">
    <property type="entry name" value="YbaB-like"/>
    <property type="match status" value="1"/>
</dbReference>
<gene>
    <name evidence="1" type="ORF">Pma05_02350</name>
</gene>
<evidence type="ECO:0008006" key="3">
    <source>
        <dbReference type="Google" id="ProtNLM"/>
    </source>
</evidence>
<dbReference type="Pfam" id="PF02575">
    <property type="entry name" value="YbaB_DNA_bd"/>
    <property type="match status" value="1"/>
</dbReference>
<accession>A0ABQ4EHG5</accession>
<dbReference type="EMBL" id="BONX01000002">
    <property type="protein sequence ID" value="GIG93662.1"/>
    <property type="molecule type" value="Genomic_DNA"/>
</dbReference>